<keyword evidence="1" id="KW-0732">Signal</keyword>
<dbReference type="RefSeq" id="WP_243540494.1">
    <property type="nucleotide sequence ID" value="NZ_CP093442.1"/>
</dbReference>
<organism evidence="2 3">
    <name type="scientific">Bdellovibrio reynosensis</name>
    <dbReference type="NCBI Taxonomy" id="2835041"/>
    <lineage>
        <taxon>Bacteria</taxon>
        <taxon>Pseudomonadati</taxon>
        <taxon>Bdellovibrionota</taxon>
        <taxon>Bdellovibrionia</taxon>
        <taxon>Bdellovibrionales</taxon>
        <taxon>Pseudobdellovibrionaceae</taxon>
        <taxon>Bdellovibrio</taxon>
    </lineage>
</organism>
<accession>A0ABY4CGA1</accession>
<gene>
    <name evidence="2" type="ORF">MNR06_07030</name>
</gene>
<evidence type="ECO:0000313" key="2">
    <source>
        <dbReference type="EMBL" id="UOF02701.1"/>
    </source>
</evidence>
<evidence type="ECO:0000313" key="3">
    <source>
        <dbReference type="Proteomes" id="UP000830116"/>
    </source>
</evidence>
<dbReference type="EMBL" id="CP093442">
    <property type="protein sequence ID" value="UOF02701.1"/>
    <property type="molecule type" value="Genomic_DNA"/>
</dbReference>
<keyword evidence="3" id="KW-1185">Reference proteome</keyword>
<sequence length="547" mass="62135">MKIVGMGLLLLLALLPGLSNAQSDRWVITKTEWTEQDEINFGAFITQIGQAVERRECLTVDACLKSPANPYAGTDPEDLELFADCADLPYYLRAYFAWKNGLPMSIQEGVKAREPNDNKDPRYTMYGNIPKGRFDIIPTRFKAPNAVRLLNNDIVDKTYSASFRMMGNEIAGVTYTDFYPVKLHRDAIRPGTVIYDPNGHVAIIHRITDDGHIYYIDSHPDNTITSGLYTPKFVRSFPFQGAGFKNFRPLALVGASKNFSGEYFGGKIVAATNAQLPHFSLEQFYGNQPDPAGDWKNGKFVFQGSTLGYYEYLRLMMASGDLQIDPLQDMRTILGDICTSLKDRVVAVDFGRQKGIDQVPHPIRLPKNIYGTDGEWEAYATPARDARLKVAYMDLLFQAQQSILRYRAKDPQIIYSGPNLAQDLLRIYQAEARACQFAYTNSAGAPVMLDLEMARIRLFDLSFDPYHCVELRWGANSAQELSSCLDDQNKRDWYAKEKWLRYQWERRYDARMDFTLEELDGPKPGAGLSRPPDVDIIRMLMSQRVKN</sequence>
<reference evidence="2" key="1">
    <citation type="submission" date="2022-03" db="EMBL/GenBank/DDBJ databases">
        <title>Genome Identification and Characterization of new species Bdellovibrio reynosense LBG001 sp. nov. from a Mexico soil sample.</title>
        <authorList>
            <person name="Camilli A."/>
            <person name="Ajao Y."/>
            <person name="Guo X."/>
        </authorList>
    </citation>
    <scope>NUCLEOTIDE SEQUENCE</scope>
    <source>
        <strain evidence="2">LBG001</strain>
    </source>
</reference>
<evidence type="ECO:0000256" key="1">
    <source>
        <dbReference type="SAM" id="SignalP"/>
    </source>
</evidence>
<feature type="chain" id="PRO_5046642996" evidence="1">
    <location>
        <begin position="22"/>
        <end position="547"/>
    </location>
</feature>
<feature type="signal peptide" evidence="1">
    <location>
        <begin position="1"/>
        <end position="21"/>
    </location>
</feature>
<dbReference type="Proteomes" id="UP000830116">
    <property type="component" value="Chromosome"/>
</dbReference>
<name>A0ABY4CGA1_9BACT</name>
<proteinExistence type="predicted"/>
<protein>
    <submittedName>
        <fullName evidence="2">Uncharacterized protein</fullName>
    </submittedName>
</protein>